<dbReference type="GO" id="GO:0006465">
    <property type="term" value="P:signal peptide processing"/>
    <property type="evidence" value="ECO:0007669"/>
    <property type="project" value="TreeGrafter"/>
</dbReference>
<dbReference type="GO" id="GO:0004190">
    <property type="term" value="F:aspartic-type endopeptidase activity"/>
    <property type="evidence" value="ECO:0007669"/>
    <property type="project" value="InterPro"/>
</dbReference>
<keyword evidence="5" id="KW-1185">Reference proteome</keyword>
<dbReference type="EMBL" id="VLLL01000005">
    <property type="protein sequence ID" value="TWJ15738.1"/>
    <property type="molecule type" value="Genomic_DNA"/>
</dbReference>
<feature type="transmembrane region" description="Helical" evidence="2">
    <location>
        <begin position="81"/>
        <end position="102"/>
    </location>
</feature>
<keyword evidence="4" id="KW-0489">Methyltransferase</keyword>
<feature type="transmembrane region" description="Helical" evidence="2">
    <location>
        <begin position="175"/>
        <end position="195"/>
    </location>
</feature>
<keyword evidence="2" id="KW-0472">Membrane</keyword>
<dbReference type="InterPro" id="IPR050882">
    <property type="entry name" value="Prepilin_peptidase/N-MTase"/>
</dbReference>
<dbReference type="PANTHER" id="PTHR30487">
    <property type="entry name" value="TYPE 4 PREPILIN-LIKE PROTEINS LEADER PEPTIDE-PROCESSING ENZYME"/>
    <property type="match status" value="1"/>
</dbReference>
<gene>
    <name evidence="4" type="ORF">LX16_1452</name>
</gene>
<feature type="transmembrane region" description="Helical" evidence="2">
    <location>
        <begin position="138"/>
        <end position="163"/>
    </location>
</feature>
<evidence type="ECO:0000256" key="1">
    <source>
        <dbReference type="ARBA" id="ARBA00005801"/>
    </source>
</evidence>
<evidence type="ECO:0000313" key="5">
    <source>
        <dbReference type="Proteomes" id="UP000321617"/>
    </source>
</evidence>
<keyword evidence="2" id="KW-1133">Transmembrane helix</keyword>
<dbReference type="InterPro" id="IPR000045">
    <property type="entry name" value="Prepilin_IV_endopep_pep"/>
</dbReference>
<accession>A0A562VD15</accession>
<dbReference type="OrthoDB" id="2087435at2"/>
<reference evidence="4 5" key="1">
    <citation type="journal article" date="2013" name="Stand. Genomic Sci.">
        <title>Genomic Encyclopedia of Type Strains, Phase I: The one thousand microbial genomes (KMG-I) project.</title>
        <authorList>
            <person name="Kyrpides N.C."/>
            <person name="Woyke T."/>
            <person name="Eisen J.A."/>
            <person name="Garrity G."/>
            <person name="Lilburn T.G."/>
            <person name="Beck B.J."/>
            <person name="Whitman W.B."/>
            <person name="Hugenholtz P."/>
            <person name="Klenk H.P."/>
        </authorList>
    </citation>
    <scope>NUCLEOTIDE SEQUENCE [LARGE SCALE GENOMIC DNA]</scope>
    <source>
        <strain evidence="4 5">DSM 45044</strain>
    </source>
</reference>
<dbReference type="GO" id="GO:0005886">
    <property type="term" value="C:plasma membrane"/>
    <property type="evidence" value="ECO:0007669"/>
    <property type="project" value="TreeGrafter"/>
</dbReference>
<dbReference type="GO" id="GO:0032259">
    <property type="term" value="P:methylation"/>
    <property type="evidence" value="ECO:0007669"/>
    <property type="project" value="UniProtKB-KW"/>
</dbReference>
<name>A0A562VD15_9ACTN</name>
<evidence type="ECO:0000256" key="2">
    <source>
        <dbReference type="SAM" id="Phobius"/>
    </source>
</evidence>
<comment type="caution">
    <text evidence="4">The sequence shown here is derived from an EMBL/GenBank/DDBJ whole genome shotgun (WGS) entry which is preliminary data.</text>
</comment>
<dbReference type="GO" id="GO:0008168">
    <property type="term" value="F:methyltransferase activity"/>
    <property type="evidence" value="ECO:0007669"/>
    <property type="project" value="UniProtKB-KW"/>
</dbReference>
<comment type="similarity">
    <text evidence="1">Belongs to the peptidase A24 family.</text>
</comment>
<evidence type="ECO:0000259" key="3">
    <source>
        <dbReference type="Pfam" id="PF01478"/>
    </source>
</evidence>
<organism evidence="4 5">
    <name type="scientific">Stackebrandtia albiflava</name>
    <dbReference type="NCBI Taxonomy" id="406432"/>
    <lineage>
        <taxon>Bacteria</taxon>
        <taxon>Bacillati</taxon>
        <taxon>Actinomycetota</taxon>
        <taxon>Actinomycetes</taxon>
        <taxon>Glycomycetales</taxon>
        <taxon>Glycomycetaceae</taxon>
        <taxon>Stackebrandtia</taxon>
    </lineage>
</organism>
<protein>
    <submittedName>
        <fullName evidence="4">Leader peptidase (Prepilin peptidase)/N-methyltransferase</fullName>
    </submittedName>
</protein>
<dbReference type="PANTHER" id="PTHR30487:SF0">
    <property type="entry name" value="PREPILIN LEADER PEPTIDASE_N-METHYLTRANSFERASE-RELATED"/>
    <property type="match status" value="1"/>
</dbReference>
<sequence length="198" mass="19303">MYLFWCAVVPVLALPAARRLVAGFTGDRPTAVGLGCGAAAATVTAASVPPATASVLLVLCPVLMALPVIDARIHRLPDRLVLPAFPVVGAWLIATVIVTGTPDAATRAAAAAAAAMAVLAVPCAAGGMGFGDVKLGGLLGLITGWIGVDTAIAAGLAALLAGAGHGLVVAVRHGVTARLPFGPALLAGTAIGVVVTRG</sequence>
<keyword evidence="4" id="KW-0808">Transferase</keyword>
<dbReference type="Proteomes" id="UP000321617">
    <property type="component" value="Unassembled WGS sequence"/>
</dbReference>
<proteinExistence type="inferred from homology"/>
<feature type="domain" description="Prepilin type IV endopeptidase peptidase" evidence="3">
    <location>
        <begin position="57"/>
        <end position="164"/>
    </location>
</feature>
<dbReference type="RefSeq" id="WP_158645512.1">
    <property type="nucleotide sequence ID" value="NZ_BAABIJ010000001.1"/>
</dbReference>
<dbReference type="AlphaFoldDB" id="A0A562VD15"/>
<dbReference type="Pfam" id="PF01478">
    <property type="entry name" value="Peptidase_A24"/>
    <property type="match status" value="1"/>
</dbReference>
<keyword evidence="2" id="KW-0812">Transmembrane</keyword>
<evidence type="ECO:0000313" key="4">
    <source>
        <dbReference type="EMBL" id="TWJ15738.1"/>
    </source>
</evidence>
<dbReference type="Gene3D" id="1.20.120.1220">
    <property type="match status" value="1"/>
</dbReference>
<feature type="transmembrane region" description="Helical" evidence="2">
    <location>
        <begin position="108"/>
        <end position="131"/>
    </location>
</feature>